<protein>
    <submittedName>
        <fullName evidence="4">Uncharacterized protein</fullName>
    </submittedName>
</protein>
<keyword evidence="2" id="KW-1133">Transmembrane helix</keyword>
<feature type="compositionally biased region" description="Gly residues" evidence="1">
    <location>
        <begin position="25"/>
        <end position="67"/>
    </location>
</feature>
<evidence type="ECO:0000313" key="3">
    <source>
        <dbReference type="EMBL" id="CAD8922593.1"/>
    </source>
</evidence>
<feature type="compositionally biased region" description="Basic and acidic residues" evidence="1">
    <location>
        <begin position="1"/>
        <end position="18"/>
    </location>
</feature>
<reference evidence="4" key="1">
    <citation type="submission" date="2021-01" db="EMBL/GenBank/DDBJ databases">
        <authorList>
            <person name="Corre E."/>
            <person name="Pelletier E."/>
            <person name="Niang G."/>
            <person name="Scheremetjew M."/>
            <person name="Finn R."/>
            <person name="Kale V."/>
            <person name="Holt S."/>
            <person name="Cochrane G."/>
            <person name="Meng A."/>
            <person name="Brown T."/>
            <person name="Cohen L."/>
        </authorList>
    </citation>
    <scope>NUCLEOTIDE SEQUENCE</scope>
    <source>
        <strain evidence="4">Ms1</strain>
    </source>
</reference>
<evidence type="ECO:0000256" key="1">
    <source>
        <dbReference type="SAM" id="MobiDB-lite"/>
    </source>
</evidence>
<evidence type="ECO:0000313" key="4">
    <source>
        <dbReference type="EMBL" id="CAD8922594.1"/>
    </source>
</evidence>
<evidence type="ECO:0000256" key="2">
    <source>
        <dbReference type="SAM" id="Phobius"/>
    </source>
</evidence>
<feature type="region of interest" description="Disordered" evidence="1">
    <location>
        <begin position="1"/>
        <end position="83"/>
    </location>
</feature>
<keyword evidence="2" id="KW-0812">Transmembrane</keyword>
<dbReference type="AlphaFoldDB" id="A0A6T6YHJ9"/>
<gene>
    <name evidence="3" type="ORF">BSP0115_LOCUS15856</name>
    <name evidence="4" type="ORF">BSP0115_LOCUS15857</name>
</gene>
<accession>A0A6T6YHJ9</accession>
<dbReference type="EMBL" id="HBFS01023694">
    <property type="protein sequence ID" value="CAD8922593.1"/>
    <property type="molecule type" value="Transcribed_RNA"/>
</dbReference>
<proteinExistence type="predicted"/>
<dbReference type="EMBL" id="HBFS01023695">
    <property type="protein sequence ID" value="CAD8922594.1"/>
    <property type="molecule type" value="Transcribed_RNA"/>
</dbReference>
<keyword evidence="2" id="KW-0472">Membrane</keyword>
<name>A0A6T6YHJ9_9STRA</name>
<organism evidence="4">
    <name type="scientific">Bicosoecida sp. CB-2014</name>
    <dbReference type="NCBI Taxonomy" id="1486930"/>
    <lineage>
        <taxon>Eukaryota</taxon>
        <taxon>Sar</taxon>
        <taxon>Stramenopiles</taxon>
        <taxon>Bigyra</taxon>
        <taxon>Opalozoa</taxon>
        <taxon>Bicosoecida</taxon>
    </lineage>
</organism>
<feature type="transmembrane region" description="Helical" evidence="2">
    <location>
        <begin position="129"/>
        <end position="146"/>
    </location>
</feature>
<sequence length="174" mass="17650">MAAEERDGLRRRERRQTDDAVGVDAGSGGRGGAGGAGASDGASGGVIGRRGGAAGQVDGAAGGGVGNGASDDRAARRRAAAAASGLSPRAKARVAHGFAFTKRDLQLKHALLRDSNNLRFRELYHTDDWWINAIVLLVVLLSAWLYKTGGWPFDGSLGIGGQAGGGGRAGGRNG</sequence>